<proteinExistence type="predicted"/>
<dbReference type="AlphaFoldDB" id="A0A8J6H7B0"/>
<reference evidence="2" key="2">
    <citation type="submission" date="2021-08" db="EMBL/GenBank/DDBJ databases">
        <authorList>
            <person name="Eriksson T."/>
        </authorList>
    </citation>
    <scope>NUCLEOTIDE SEQUENCE</scope>
    <source>
        <strain evidence="2">Stoneville</strain>
        <tissue evidence="2">Whole head</tissue>
    </source>
</reference>
<name>A0A8J6H7B0_TENMO</name>
<protein>
    <submittedName>
        <fullName evidence="2">Uncharacterized protein</fullName>
    </submittedName>
</protein>
<dbReference type="Proteomes" id="UP000719412">
    <property type="component" value="Unassembled WGS sequence"/>
</dbReference>
<keyword evidence="3" id="KW-1185">Reference proteome</keyword>
<comment type="caution">
    <text evidence="2">The sequence shown here is derived from an EMBL/GenBank/DDBJ whole genome shotgun (WGS) entry which is preliminary data.</text>
</comment>
<feature type="region of interest" description="Disordered" evidence="1">
    <location>
        <begin position="256"/>
        <end position="279"/>
    </location>
</feature>
<feature type="region of interest" description="Disordered" evidence="1">
    <location>
        <begin position="1"/>
        <end position="54"/>
    </location>
</feature>
<organism evidence="2 3">
    <name type="scientific">Tenebrio molitor</name>
    <name type="common">Yellow mealworm beetle</name>
    <dbReference type="NCBI Taxonomy" id="7067"/>
    <lineage>
        <taxon>Eukaryota</taxon>
        <taxon>Metazoa</taxon>
        <taxon>Ecdysozoa</taxon>
        <taxon>Arthropoda</taxon>
        <taxon>Hexapoda</taxon>
        <taxon>Insecta</taxon>
        <taxon>Pterygota</taxon>
        <taxon>Neoptera</taxon>
        <taxon>Endopterygota</taxon>
        <taxon>Coleoptera</taxon>
        <taxon>Polyphaga</taxon>
        <taxon>Cucujiformia</taxon>
        <taxon>Tenebrionidae</taxon>
        <taxon>Tenebrio</taxon>
    </lineage>
</organism>
<accession>A0A8J6H7B0</accession>
<sequence>MEGGASAAGERAPPGERASGGACREGAASGPDSPDGTGRRSSVRSCDSGREYAHWPPGYFTFSARWLARTAAAGTSPSPDPPSPRFFPDQKFPIDFFPPPPGRSEPPDRLFVAFASQYLQFVAAGAPSRPSALFFSREMDVSGGFSAPGPQSIGAAPFSRTSPRHGRNLIIHTCSDSAVQSRAPKNRRHLIDPAHVTRFDRRKRDSGRLPAVHIFITNRPKIHRSMTLQAFSIKIAGFTFQGLDCTIELCNHSKFQTPKKNKLRAARPGFFHRTGQKEP</sequence>
<reference evidence="2" key="1">
    <citation type="journal article" date="2020" name="J Insects Food Feed">
        <title>The yellow mealworm (Tenebrio molitor) genome: a resource for the emerging insects as food and feed industry.</title>
        <authorList>
            <person name="Eriksson T."/>
            <person name="Andere A."/>
            <person name="Kelstrup H."/>
            <person name="Emery V."/>
            <person name="Picard C."/>
        </authorList>
    </citation>
    <scope>NUCLEOTIDE SEQUENCE</scope>
    <source>
        <strain evidence="2">Stoneville</strain>
        <tissue evidence="2">Whole head</tissue>
    </source>
</reference>
<gene>
    <name evidence="2" type="ORF">GEV33_009494</name>
</gene>
<evidence type="ECO:0000313" key="2">
    <source>
        <dbReference type="EMBL" id="KAH0813295.1"/>
    </source>
</evidence>
<evidence type="ECO:0000313" key="3">
    <source>
        <dbReference type="Proteomes" id="UP000719412"/>
    </source>
</evidence>
<evidence type="ECO:0000256" key="1">
    <source>
        <dbReference type="SAM" id="MobiDB-lite"/>
    </source>
</evidence>
<dbReference type="EMBL" id="JABDTM020025416">
    <property type="protein sequence ID" value="KAH0813295.1"/>
    <property type="molecule type" value="Genomic_DNA"/>
</dbReference>
<feature type="region of interest" description="Disordered" evidence="1">
    <location>
        <begin position="72"/>
        <end position="91"/>
    </location>
</feature>